<dbReference type="Gene3D" id="3.30.420.10">
    <property type="entry name" value="Ribonuclease H-like superfamily/Ribonuclease H"/>
    <property type="match status" value="1"/>
</dbReference>
<keyword evidence="9" id="KW-0067">ATP-binding</keyword>
<protein>
    <submittedName>
        <fullName evidence="17">Retrovirus-related pol polyprotein from transposon tnt 1-94</fullName>
    </submittedName>
</protein>
<dbReference type="AlphaFoldDB" id="W7THS2"/>
<feature type="domain" description="Integrase catalytic" evidence="16">
    <location>
        <begin position="190"/>
        <end position="319"/>
    </location>
</feature>
<organism evidence="17 18">
    <name type="scientific">Nannochloropsis gaditana</name>
    <dbReference type="NCBI Taxonomy" id="72520"/>
    <lineage>
        <taxon>Eukaryota</taxon>
        <taxon>Sar</taxon>
        <taxon>Stramenopiles</taxon>
        <taxon>Ochrophyta</taxon>
        <taxon>Eustigmatophyceae</taxon>
        <taxon>Eustigmatales</taxon>
        <taxon>Monodopsidaceae</taxon>
        <taxon>Nannochloropsis</taxon>
    </lineage>
</organism>
<proteinExistence type="predicted"/>
<dbReference type="InterPro" id="IPR054722">
    <property type="entry name" value="PolX-like_BBD"/>
</dbReference>
<evidence type="ECO:0000256" key="5">
    <source>
        <dbReference type="ARBA" id="ARBA00022723"/>
    </source>
</evidence>
<keyword evidence="8" id="KW-0378">Hydrolase</keyword>
<evidence type="ECO:0000256" key="12">
    <source>
        <dbReference type="ARBA" id="ARBA00022918"/>
    </source>
</evidence>
<dbReference type="PANTHER" id="PTHR42648">
    <property type="entry name" value="TRANSPOSASE, PUTATIVE-RELATED"/>
    <property type="match status" value="1"/>
</dbReference>
<dbReference type="GO" id="GO:0003676">
    <property type="term" value="F:nucleic acid binding"/>
    <property type="evidence" value="ECO:0007669"/>
    <property type="project" value="InterPro"/>
</dbReference>
<dbReference type="GO" id="GO:0015074">
    <property type="term" value="P:DNA integration"/>
    <property type="evidence" value="ECO:0007669"/>
    <property type="project" value="UniProtKB-KW"/>
</dbReference>
<evidence type="ECO:0000256" key="9">
    <source>
        <dbReference type="ARBA" id="ARBA00022840"/>
    </source>
</evidence>
<keyword evidence="18" id="KW-1185">Reference proteome</keyword>
<dbReference type="PANTHER" id="PTHR42648:SF11">
    <property type="entry name" value="TRANSPOSON TY4-P GAG-POL POLYPROTEIN"/>
    <property type="match status" value="1"/>
</dbReference>
<dbReference type="Pfam" id="PF13976">
    <property type="entry name" value="gag_pre-integrs"/>
    <property type="match status" value="1"/>
</dbReference>
<dbReference type="InterPro" id="IPR039537">
    <property type="entry name" value="Retrotran_Ty1/copia-like"/>
</dbReference>
<dbReference type="InterPro" id="IPR036397">
    <property type="entry name" value="RNaseH_sf"/>
</dbReference>
<dbReference type="GO" id="GO:0003887">
    <property type="term" value="F:DNA-directed DNA polymerase activity"/>
    <property type="evidence" value="ECO:0007669"/>
    <property type="project" value="UniProtKB-KW"/>
</dbReference>
<gene>
    <name evidence="17" type="ORF">Naga_100336g6</name>
</gene>
<dbReference type="PROSITE" id="PS50994">
    <property type="entry name" value="INTEGRASE"/>
    <property type="match status" value="1"/>
</dbReference>
<dbReference type="GO" id="GO:0005524">
    <property type="term" value="F:ATP binding"/>
    <property type="evidence" value="ECO:0007669"/>
    <property type="project" value="UniProtKB-KW"/>
</dbReference>
<dbReference type="GO" id="GO:0008233">
    <property type="term" value="F:peptidase activity"/>
    <property type="evidence" value="ECO:0007669"/>
    <property type="project" value="UniProtKB-KW"/>
</dbReference>
<evidence type="ECO:0000256" key="8">
    <source>
        <dbReference type="ARBA" id="ARBA00022801"/>
    </source>
</evidence>
<keyword evidence="5" id="KW-0479">Metal-binding</keyword>
<dbReference type="OrthoDB" id="101180at2759"/>
<evidence type="ECO:0000256" key="6">
    <source>
        <dbReference type="ARBA" id="ARBA00022741"/>
    </source>
</evidence>
<dbReference type="Pfam" id="PF00665">
    <property type="entry name" value="rve"/>
    <property type="match status" value="1"/>
</dbReference>
<keyword evidence="3" id="KW-0645">Protease</keyword>
<evidence type="ECO:0000256" key="14">
    <source>
        <dbReference type="ARBA" id="ARBA00023113"/>
    </source>
</evidence>
<evidence type="ECO:0000256" key="4">
    <source>
        <dbReference type="ARBA" id="ARBA00022722"/>
    </source>
</evidence>
<keyword evidence="13" id="KW-0808">Transferase</keyword>
<evidence type="ECO:0000256" key="13">
    <source>
        <dbReference type="ARBA" id="ARBA00022932"/>
    </source>
</evidence>
<evidence type="ECO:0000256" key="10">
    <source>
        <dbReference type="ARBA" id="ARBA00022842"/>
    </source>
</evidence>
<evidence type="ECO:0000256" key="2">
    <source>
        <dbReference type="ARBA" id="ARBA00022612"/>
    </source>
</evidence>
<dbReference type="InterPro" id="IPR012337">
    <property type="entry name" value="RNaseH-like_sf"/>
</dbReference>
<evidence type="ECO:0000256" key="3">
    <source>
        <dbReference type="ARBA" id="ARBA00022670"/>
    </source>
</evidence>
<keyword evidence="10" id="KW-0460">Magnesium</keyword>
<dbReference type="GO" id="GO:0006310">
    <property type="term" value="P:DNA recombination"/>
    <property type="evidence" value="ECO:0007669"/>
    <property type="project" value="UniProtKB-KW"/>
</dbReference>
<comment type="caution">
    <text evidence="17">The sequence shown here is derived from an EMBL/GenBank/DDBJ whole genome shotgun (WGS) entry which is preliminary data.</text>
</comment>
<dbReference type="GO" id="GO:0046872">
    <property type="term" value="F:metal ion binding"/>
    <property type="evidence" value="ECO:0007669"/>
    <property type="project" value="UniProtKB-KW"/>
</dbReference>
<sequence>MQSTSIMVDSGATSHMKRNTEGMINVRRHSGHVYVANGDKLHVHYIGDWLMGVKHSDGTVKDVMFKDFIVVPNLSRDLLSMAKIDKAGGRIIIRKGKGVILKGDTCLPMENVDDMYMLEYYSESHEEANMVSSPELWHERLGHTNFKYLRQMGEIHGTGIPKGIKKPGVCGPYERAKQTKVSFGTKSRERAEKPLELVHTDVLGPVEVESLGGARYAIGFTDDYTRWRMIYPMRHKSESLNCLKRYIADMKVLLRDHGVDTLIRIRSDNGGEYAGIDFKNFCKSQGIRQDLSMPYGPQDNGVAEKSWHILSNMVRSLRI</sequence>
<evidence type="ECO:0000313" key="18">
    <source>
        <dbReference type="Proteomes" id="UP000019335"/>
    </source>
</evidence>
<dbReference type="Pfam" id="PF22936">
    <property type="entry name" value="Pol_BBD"/>
    <property type="match status" value="1"/>
</dbReference>
<dbReference type="Proteomes" id="UP000019335">
    <property type="component" value="Unassembled WGS sequence"/>
</dbReference>
<dbReference type="InterPro" id="IPR025724">
    <property type="entry name" value="GAG-pre-integrase_dom"/>
</dbReference>
<evidence type="ECO:0000256" key="15">
    <source>
        <dbReference type="ARBA" id="ARBA00023172"/>
    </source>
</evidence>
<dbReference type="InterPro" id="IPR001584">
    <property type="entry name" value="Integrase_cat-core"/>
</dbReference>
<keyword evidence="6" id="KW-0547">Nucleotide-binding</keyword>
<keyword evidence="12" id="KW-0695">RNA-directed DNA polymerase</keyword>
<evidence type="ECO:0000259" key="16">
    <source>
        <dbReference type="PROSITE" id="PS50994"/>
    </source>
</evidence>
<dbReference type="GO" id="GO:0006508">
    <property type="term" value="P:proteolysis"/>
    <property type="evidence" value="ECO:0007669"/>
    <property type="project" value="UniProtKB-KW"/>
</dbReference>
<keyword evidence="7" id="KW-0255">Endonuclease</keyword>
<keyword evidence="4" id="KW-0540">Nuclease</keyword>
<dbReference type="EMBL" id="AZIL01003045">
    <property type="protein sequence ID" value="EWM20469.1"/>
    <property type="molecule type" value="Genomic_DNA"/>
</dbReference>
<keyword evidence="11" id="KW-0229">DNA integration</keyword>
<keyword evidence="2" id="KW-1188">Viral release from host cell</keyword>
<evidence type="ECO:0000256" key="1">
    <source>
        <dbReference type="ARBA" id="ARBA00002180"/>
    </source>
</evidence>
<keyword evidence="13" id="KW-0548">Nucleotidyltransferase</keyword>
<keyword evidence="14" id="KW-0917">Virion maturation</keyword>
<keyword evidence="15" id="KW-0233">DNA recombination</keyword>
<reference evidence="17 18" key="1">
    <citation type="journal article" date="2014" name="Mol. Plant">
        <title>Chromosome Scale Genome Assembly and Transcriptome Profiling of Nannochloropsis gaditana in Nitrogen Depletion.</title>
        <authorList>
            <person name="Corteggiani Carpinelli E."/>
            <person name="Telatin A."/>
            <person name="Vitulo N."/>
            <person name="Forcato C."/>
            <person name="D'Angelo M."/>
            <person name="Schiavon R."/>
            <person name="Vezzi A."/>
            <person name="Giacometti G.M."/>
            <person name="Morosinotto T."/>
            <person name="Valle G."/>
        </authorList>
    </citation>
    <scope>NUCLEOTIDE SEQUENCE [LARGE SCALE GENOMIC DNA]</scope>
    <source>
        <strain evidence="17 18">B-31</strain>
    </source>
</reference>
<evidence type="ECO:0000256" key="11">
    <source>
        <dbReference type="ARBA" id="ARBA00022908"/>
    </source>
</evidence>
<accession>W7THS2</accession>
<dbReference type="GO" id="GO:0004519">
    <property type="term" value="F:endonuclease activity"/>
    <property type="evidence" value="ECO:0007669"/>
    <property type="project" value="UniProtKB-KW"/>
</dbReference>
<dbReference type="SUPFAM" id="SSF53098">
    <property type="entry name" value="Ribonuclease H-like"/>
    <property type="match status" value="1"/>
</dbReference>
<comment type="function">
    <text evidence="1">The aspartyl protease (PR) mediates the proteolytic cleavages of the Gag and Gag-Pol polyproteins after assembly of the VLP.</text>
</comment>
<evidence type="ECO:0000313" key="17">
    <source>
        <dbReference type="EMBL" id="EWM20469.1"/>
    </source>
</evidence>
<keyword evidence="13" id="KW-0239">DNA-directed DNA polymerase</keyword>
<dbReference type="GO" id="GO:0003964">
    <property type="term" value="F:RNA-directed DNA polymerase activity"/>
    <property type="evidence" value="ECO:0007669"/>
    <property type="project" value="UniProtKB-KW"/>
</dbReference>
<evidence type="ECO:0000256" key="7">
    <source>
        <dbReference type="ARBA" id="ARBA00022759"/>
    </source>
</evidence>
<name>W7THS2_9STRA</name>